<sequence>MAIIMAITILSAVYGTGNAGIDVTQVCQDIVNTGNYDITASNDFFGTDPDPGTVKSFAILYKNPVLNGGNPIALGCAENGQIDLVPNPPTASTPVPVPCRPSFTVVRAIYGTGNNGYDVTATCQWLVNNGGTAIPVSNATFGGDPDPNVKKSFAIVYTAVGGGAQQLRAGAEGSTLTLS</sequence>
<dbReference type="EMBL" id="MDEJ01000030">
    <property type="protein sequence ID" value="PPU96288.1"/>
    <property type="molecule type" value="Genomic_DNA"/>
</dbReference>
<name>A0A2S7ET18_9XANT</name>
<keyword evidence="2" id="KW-1185">Reference proteome</keyword>
<dbReference type="AlphaFoldDB" id="A0A2S7ET18"/>
<organism evidence="1 2">
    <name type="scientific">Xanthomonas populi</name>
    <dbReference type="NCBI Taxonomy" id="53414"/>
    <lineage>
        <taxon>Bacteria</taxon>
        <taxon>Pseudomonadati</taxon>
        <taxon>Pseudomonadota</taxon>
        <taxon>Gammaproteobacteria</taxon>
        <taxon>Lysobacterales</taxon>
        <taxon>Lysobacteraceae</taxon>
        <taxon>Xanthomonas</taxon>
    </lineage>
</organism>
<protein>
    <submittedName>
        <fullName evidence="1">Uncharacterized protein</fullName>
    </submittedName>
</protein>
<accession>A0A2S7ET18</accession>
<dbReference type="Proteomes" id="UP000239939">
    <property type="component" value="Unassembled WGS sequence"/>
</dbReference>
<evidence type="ECO:0000313" key="2">
    <source>
        <dbReference type="Proteomes" id="UP000239939"/>
    </source>
</evidence>
<gene>
    <name evidence="1" type="ORF">XpopCFBP1817_06860</name>
</gene>
<proteinExistence type="predicted"/>
<reference evidence="2" key="1">
    <citation type="submission" date="2016-08" db="EMBL/GenBank/DDBJ databases">
        <authorList>
            <person name="Merda D."/>
            <person name="Briand M."/>
            <person name="Taghouti G."/>
            <person name="Carrere S."/>
            <person name="Gouzy J."/>
            <person name="Portier P."/>
            <person name="Jacques M.-A."/>
            <person name="Fischer-Le Saux M."/>
        </authorList>
    </citation>
    <scope>NUCLEOTIDE SEQUENCE [LARGE SCALE GENOMIC DNA]</scope>
    <source>
        <strain evidence="2">CFBP1817</strain>
    </source>
</reference>
<comment type="caution">
    <text evidence="1">The sequence shown here is derived from an EMBL/GenBank/DDBJ whole genome shotgun (WGS) entry which is preliminary data.</text>
</comment>
<evidence type="ECO:0000313" key="1">
    <source>
        <dbReference type="EMBL" id="PPU96288.1"/>
    </source>
</evidence>